<proteinExistence type="predicted"/>
<gene>
    <name evidence="1" type="ORF">DEO72_LG6g964</name>
</gene>
<protein>
    <submittedName>
        <fullName evidence="1">Uncharacterized protein</fullName>
    </submittedName>
</protein>
<keyword evidence="2" id="KW-1185">Reference proteome</keyword>
<sequence>MKDVCFNVNKDIYNNCVRDEDEIEALKVVEGPKPTIVALGAEDDGNSTKHTTMVSLSHFEDVEEELGNAKEEIVRDV</sequence>
<name>A0A4D6M4R1_VIGUN</name>
<evidence type="ECO:0000313" key="2">
    <source>
        <dbReference type="Proteomes" id="UP000501690"/>
    </source>
</evidence>
<dbReference type="AlphaFoldDB" id="A0A4D6M4R1"/>
<dbReference type="Proteomes" id="UP000501690">
    <property type="component" value="Linkage Group LG6"/>
</dbReference>
<evidence type="ECO:0000313" key="1">
    <source>
        <dbReference type="EMBL" id="QCD96262.1"/>
    </source>
</evidence>
<accession>A0A4D6M4R1</accession>
<organism evidence="1 2">
    <name type="scientific">Vigna unguiculata</name>
    <name type="common">Cowpea</name>
    <dbReference type="NCBI Taxonomy" id="3917"/>
    <lineage>
        <taxon>Eukaryota</taxon>
        <taxon>Viridiplantae</taxon>
        <taxon>Streptophyta</taxon>
        <taxon>Embryophyta</taxon>
        <taxon>Tracheophyta</taxon>
        <taxon>Spermatophyta</taxon>
        <taxon>Magnoliopsida</taxon>
        <taxon>eudicotyledons</taxon>
        <taxon>Gunneridae</taxon>
        <taxon>Pentapetalae</taxon>
        <taxon>rosids</taxon>
        <taxon>fabids</taxon>
        <taxon>Fabales</taxon>
        <taxon>Fabaceae</taxon>
        <taxon>Papilionoideae</taxon>
        <taxon>50 kb inversion clade</taxon>
        <taxon>NPAAA clade</taxon>
        <taxon>indigoferoid/millettioid clade</taxon>
        <taxon>Phaseoleae</taxon>
        <taxon>Vigna</taxon>
    </lineage>
</organism>
<dbReference type="EMBL" id="CP039350">
    <property type="protein sequence ID" value="QCD96262.1"/>
    <property type="molecule type" value="Genomic_DNA"/>
</dbReference>
<reference evidence="1 2" key="1">
    <citation type="submission" date="2019-04" db="EMBL/GenBank/DDBJ databases">
        <title>An improved genome assembly and genetic linkage map for asparagus bean, Vigna unguiculata ssp. sesquipedialis.</title>
        <authorList>
            <person name="Xia Q."/>
            <person name="Zhang R."/>
            <person name="Dong Y."/>
        </authorList>
    </citation>
    <scope>NUCLEOTIDE SEQUENCE [LARGE SCALE GENOMIC DNA]</scope>
    <source>
        <tissue evidence="1">Leaf</tissue>
    </source>
</reference>